<evidence type="ECO:0000313" key="2">
    <source>
        <dbReference type="Proteomes" id="UP000828390"/>
    </source>
</evidence>
<dbReference type="EMBL" id="JAIWYP010000003">
    <property type="protein sequence ID" value="KAH3854017.1"/>
    <property type="molecule type" value="Genomic_DNA"/>
</dbReference>
<evidence type="ECO:0000313" key="1">
    <source>
        <dbReference type="EMBL" id="KAH3854017.1"/>
    </source>
</evidence>
<protein>
    <submittedName>
        <fullName evidence="1">Uncharacterized protein</fullName>
    </submittedName>
</protein>
<accession>A0A9D4L8K2</accession>
<dbReference type="Proteomes" id="UP000828390">
    <property type="component" value="Unassembled WGS sequence"/>
</dbReference>
<proteinExistence type="predicted"/>
<organism evidence="1 2">
    <name type="scientific">Dreissena polymorpha</name>
    <name type="common">Zebra mussel</name>
    <name type="synonym">Mytilus polymorpha</name>
    <dbReference type="NCBI Taxonomy" id="45954"/>
    <lineage>
        <taxon>Eukaryota</taxon>
        <taxon>Metazoa</taxon>
        <taxon>Spiralia</taxon>
        <taxon>Lophotrochozoa</taxon>
        <taxon>Mollusca</taxon>
        <taxon>Bivalvia</taxon>
        <taxon>Autobranchia</taxon>
        <taxon>Heteroconchia</taxon>
        <taxon>Euheterodonta</taxon>
        <taxon>Imparidentia</taxon>
        <taxon>Neoheterodontei</taxon>
        <taxon>Myida</taxon>
        <taxon>Dreissenoidea</taxon>
        <taxon>Dreissenidae</taxon>
        <taxon>Dreissena</taxon>
    </lineage>
</organism>
<dbReference type="AlphaFoldDB" id="A0A9D4L8K2"/>
<reference evidence="1" key="1">
    <citation type="journal article" date="2019" name="bioRxiv">
        <title>The Genome of the Zebra Mussel, Dreissena polymorpha: A Resource for Invasive Species Research.</title>
        <authorList>
            <person name="McCartney M.A."/>
            <person name="Auch B."/>
            <person name="Kono T."/>
            <person name="Mallez S."/>
            <person name="Zhang Y."/>
            <person name="Obille A."/>
            <person name="Becker A."/>
            <person name="Abrahante J.E."/>
            <person name="Garbe J."/>
            <person name="Badalamenti J.P."/>
            <person name="Herman A."/>
            <person name="Mangelson H."/>
            <person name="Liachko I."/>
            <person name="Sullivan S."/>
            <person name="Sone E.D."/>
            <person name="Koren S."/>
            <person name="Silverstein K.A.T."/>
            <person name="Beckman K.B."/>
            <person name="Gohl D.M."/>
        </authorList>
    </citation>
    <scope>NUCLEOTIDE SEQUENCE</scope>
    <source>
        <strain evidence="1">Duluth1</strain>
        <tissue evidence="1">Whole animal</tissue>
    </source>
</reference>
<sequence>MRFHKGMRGGTLRGPVVPRAPTRVVAISLTPAMPRHCSAMLGTRSPGETPP</sequence>
<comment type="caution">
    <text evidence="1">The sequence shown here is derived from an EMBL/GenBank/DDBJ whole genome shotgun (WGS) entry which is preliminary data.</text>
</comment>
<keyword evidence="2" id="KW-1185">Reference proteome</keyword>
<name>A0A9D4L8K2_DREPO</name>
<reference evidence="1" key="2">
    <citation type="submission" date="2020-11" db="EMBL/GenBank/DDBJ databases">
        <authorList>
            <person name="McCartney M.A."/>
            <person name="Auch B."/>
            <person name="Kono T."/>
            <person name="Mallez S."/>
            <person name="Becker A."/>
            <person name="Gohl D.M."/>
            <person name="Silverstein K.A.T."/>
            <person name="Koren S."/>
            <person name="Bechman K.B."/>
            <person name="Herman A."/>
            <person name="Abrahante J.E."/>
            <person name="Garbe J."/>
        </authorList>
    </citation>
    <scope>NUCLEOTIDE SEQUENCE</scope>
    <source>
        <strain evidence="1">Duluth1</strain>
        <tissue evidence="1">Whole animal</tissue>
    </source>
</reference>
<gene>
    <name evidence="1" type="ORF">DPMN_096556</name>
</gene>